<dbReference type="Proteomes" id="UP001062846">
    <property type="component" value="Chromosome 9"/>
</dbReference>
<reference evidence="1" key="1">
    <citation type="submission" date="2022-02" db="EMBL/GenBank/DDBJ databases">
        <title>Plant Genome Project.</title>
        <authorList>
            <person name="Zhang R.-G."/>
        </authorList>
    </citation>
    <scope>NUCLEOTIDE SEQUENCE</scope>
    <source>
        <strain evidence="1">AT1</strain>
    </source>
</reference>
<gene>
    <name evidence="1" type="ORF">RHMOL_Rhmol09G0019400</name>
</gene>
<name>A0ACC0MAE6_RHOML</name>
<sequence length="1035" mass="114903">MEIDCSADVAWLAAPMAISVGTVLGASWVLRPTLVDIDIRWCPKLKMLDPIDKIAAAFNGLTSLRKLCICDCPELTRPEAAFKGSTSLEEFRISHFKELTCLPEGVLQPTLLKIFVGGCPKLKTLNPIDESEVAFNNLTSLQQLVILDCPELITLPEAAFKGSTSLEEFRISHFKELTSLPEGVLQPTLQKIFIGGCPKLKTLNPIDKSEVAFNNLTSLQQLVILDCPELISIPEAAFKGSTSLEEFRISHFKELTSLPEGVLQPTLQKIFIGGCPKLKTLNPIDESEVAFNNLTSLQQLVILDCPELITLPAWVLQPTLVDIDIQRCPKLKMLDPIDKIAAAFNGLTSLRKLCICDCPELTRQEAAFKGSTSLEEFRICHFKELTCLPEGVLQPTLQKIFIGGCPKLKTLNPIDESEAAFNNLTSLQQLVILDCPELITLPEAAFKGLTSLEEFRISHFKELTCLPERVLQPTLQKLFIGGCPKLKTLNPIDESEATFNNLTSLQQLVILDCPELITLPEAAFKGLTSLEEFRISHFKELTSLPEGVLQPTLQKIFIGGCPKLKTLNPIDESEAAFNNLTSLQQLVILDCPELITLPEAAFNGLTSLEEFRISHFKELTCLPKGVLQPTLLKIFIGGCPKLKTLNPIDESEAAFNNLTSLQQLVILDCPELITLPAWVLQPTLIDVDIQRCPKLKMLDPIDKIAAACNGFTSLRKLCICDWPELTRPEATFKGLISLEEFRICHFKELTCLPEGVLQPTLLKIFIGGCPKLKTLNPIDESEAAFNNLTSLQQLVILDCPELITLPEAAFKGSTSLEEFRISHFKELTCLPEGVLQPTLLKIFLGGCPKLKTLNPIDESEAAFNNLTSLQQLVILDCPELITLPAWVLQPTLIDIDIQRCPKLKMLNPIDKIAAAFNGLTSLRKLCICDCPELTRPEATFKGLTSLEEFRICHFKELTCLPKGVLQPTLLKIFIGGCPKLKTLNPIDESEAAFNNLTSLQQLVIHDCPELITLPDKKIRKRVKAINKKKREEKRK</sequence>
<accession>A0ACC0MAE6</accession>
<organism evidence="1 2">
    <name type="scientific">Rhododendron molle</name>
    <name type="common">Chinese azalea</name>
    <name type="synonym">Azalea mollis</name>
    <dbReference type="NCBI Taxonomy" id="49168"/>
    <lineage>
        <taxon>Eukaryota</taxon>
        <taxon>Viridiplantae</taxon>
        <taxon>Streptophyta</taxon>
        <taxon>Embryophyta</taxon>
        <taxon>Tracheophyta</taxon>
        <taxon>Spermatophyta</taxon>
        <taxon>Magnoliopsida</taxon>
        <taxon>eudicotyledons</taxon>
        <taxon>Gunneridae</taxon>
        <taxon>Pentapetalae</taxon>
        <taxon>asterids</taxon>
        <taxon>Ericales</taxon>
        <taxon>Ericaceae</taxon>
        <taxon>Ericoideae</taxon>
        <taxon>Rhodoreae</taxon>
        <taxon>Rhododendron</taxon>
    </lineage>
</organism>
<protein>
    <submittedName>
        <fullName evidence="1">Uncharacterized protein</fullName>
    </submittedName>
</protein>
<comment type="caution">
    <text evidence="1">The sequence shown here is derived from an EMBL/GenBank/DDBJ whole genome shotgun (WGS) entry which is preliminary data.</text>
</comment>
<dbReference type="EMBL" id="CM046396">
    <property type="protein sequence ID" value="KAI8537383.1"/>
    <property type="molecule type" value="Genomic_DNA"/>
</dbReference>
<evidence type="ECO:0000313" key="1">
    <source>
        <dbReference type="EMBL" id="KAI8537383.1"/>
    </source>
</evidence>
<evidence type="ECO:0000313" key="2">
    <source>
        <dbReference type="Proteomes" id="UP001062846"/>
    </source>
</evidence>
<proteinExistence type="predicted"/>
<keyword evidence="2" id="KW-1185">Reference proteome</keyword>